<evidence type="ECO:0000313" key="9">
    <source>
        <dbReference type="Proteomes" id="UP000005753"/>
    </source>
</evidence>
<name>I5ATJ5_EUBC6</name>
<evidence type="ECO:0000256" key="4">
    <source>
        <dbReference type="ARBA" id="ARBA00022679"/>
    </source>
</evidence>
<dbReference type="Gene3D" id="3.40.50.150">
    <property type="entry name" value="Vaccinia Virus protein VP39"/>
    <property type="match status" value="1"/>
</dbReference>
<proteinExistence type="inferred from homology"/>
<dbReference type="Pfam" id="PF02390">
    <property type="entry name" value="Methyltransf_4"/>
    <property type="match status" value="1"/>
</dbReference>
<dbReference type="AlphaFoldDB" id="I5ATJ5"/>
<comment type="similarity">
    <text evidence="7">Belongs to the class I-like SAM-binding methyltransferase superfamily. TrmB family.</text>
</comment>
<evidence type="ECO:0000256" key="3">
    <source>
        <dbReference type="ARBA" id="ARBA00022603"/>
    </source>
</evidence>
<feature type="binding site" evidence="7">
    <location>
        <position position="148"/>
    </location>
    <ligand>
        <name>S-adenosyl-L-methionine</name>
        <dbReference type="ChEBI" id="CHEBI:59789"/>
    </ligand>
</feature>
<organism evidence="8 9">
    <name type="scientific">Eubacterium cellulosolvens (strain ATCC 43171 / JCM 9499 / 6)</name>
    <name type="common">Cillobacterium cellulosolvens</name>
    <dbReference type="NCBI Taxonomy" id="633697"/>
    <lineage>
        <taxon>Bacteria</taxon>
        <taxon>Bacillati</taxon>
        <taxon>Bacillota</taxon>
        <taxon>Clostridia</taxon>
        <taxon>Eubacteriales</taxon>
        <taxon>Eubacteriaceae</taxon>
        <taxon>Eubacterium</taxon>
    </lineage>
</organism>
<dbReference type="InterPro" id="IPR055361">
    <property type="entry name" value="tRNA_methyltr_TrmB_bact"/>
</dbReference>
<reference evidence="8 9" key="1">
    <citation type="submission" date="2010-08" db="EMBL/GenBank/DDBJ databases">
        <authorList>
            <consortium name="US DOE Joint Genome Institute (JGI-PGF)"/>
            <person name="Lucas S."/>
            <person name="Copeland A."/>
            <person name="Lapidus A."/>
            <person name="Cheng J.-F."/>
            <person name="Bruce D."/>
            <person name="Goodwin L."/>
            <person name="Pitluck S."/>
            <person name="Land M.L."/>
            <person name="Hauser L."/>
            <person name="Chang Y.-J."/>
            <person name="Anderson I.J."/>
            <person name="Johnson E."/>
            <person name="Mulhopadhyay B."/>
            <person name="Kyrpides N."/>
            <person name="Woyke T.J."/>
        </authorList>
    </citation>
    <scope>NUCLEOTIDE SEQUENCE [LARGE SCALE GENOMIC DNA]</scope>
    <source>
        <strain evidence="8 9">6</strain>
    </source>
</reference>
<keyword evidence="6 7" id="KW-0819">tRNA processing</keyword>
<evidence type="ECO:0000256" key="6">
    <source>
        <dbReference type="ARBA" id="ARBA00022694"/>
    </source>
</evidence>
<dbReference type="Proteomes" id="UP000005753">
    <property type="component" value="Chromosome"/>
</dbReference>
<keyword evidence="4 7" id="KW-0808">Transferase</keyword>
<feature type="binding site" evidence="7">
    <location>
        <begin position="223"/>
        <end position="226"/>
    </location>
    <ligand>
        <name>substrate</name>
    </ligand>
</feature>
<dbReference type="HAMAP" id="MF_01057">
    <property type="entry name" value="tRNA_methyltr_TrmB"/>
    <property type="match status" value="1"/>
</dbReference>
<dbReference type="InterPro" id="IPR029063">
    <property type="entry name" value="SAM-dependent_MTases_sf"/>
</dbReference>
<gene>
    <name evidence="7" type="primary">trmB</name>
    <name evidence="8" type="ORF">EubceDRAFT1_1305</name>
</gene>
<dbReference type="OrthoDB" id="9802090at2"/>
<dbReference type="GO" id="GO:0043527">
    <property type="term" value="C:tRNA methyltransferase complex"/>
    <property type="evidence" value="ECO:0007669"/>
    <property type="project" value="TreeGrafter"/>
</dbReference>
<feature type="binding site" evidence="7">
    <location>
        <position position="44"/>
    </location>
    <ligand>
        <name>S-adenosyl-L-methionine</name>
        <dbReference type="ChEBI" id="CHEBI:59789"/>
    </ligand>
</feature>
<dbReference type="NCBIfam" id="NF001080">
    <property type="entry name" value="PRK00121.2-2"/>
    <property type="match status" value="1"/>
</dbReference>
<comment type="pathway">
    <text evidence="7">tRNA modification; N(7)-methylguanine-tRNA biosynthesis.</text>
</comment>
<dbReference type="eggNOG" id="COG0220">
    <property type="taxonomic scope" value="Bacteria"/>
</dbReference>
<dbReference type="HOGENOM" id="CLU_050910_2_1_9"/>
<reference evidence="8 9" key="2">
    <citation type="submission" date="2012-02" db="EMBL/GenBank/DDBJ databases">
        <title>Improved High-Quality Draft sequence of Eubacterium cellulosolvens 6.</title>
        <authorList>
            <consortium name="US DOE Joint Genome Institute"/>
            <person name="Lucas S."/>
            <person name="Han J."/>
            <person name="Lapidus A."/>
            <person name="Cheng J.-F."/>
            <person name="Goodwin L."/>
            <person name="Pitluck S."/>
            <person name="Peters L."/>
            <person name="Mikhailova N."/>
            <person name="Gu W."/>
            <person name="Detter J.C."/>
            <person name="Han C."/>
            <person name="Tapia R."/>
            <person name="Land M."/>
            <person name="Hauser L."/>
            <person name="Kyrpides N."/>
            <person name="Ivanova N."/>
            <person name="Pagani I."/>
            <person name="Johnson E."/>
            <person name="Mukhopadhyay B."/>
            <person name="Anderson I."/>
            <person name="Woyke T."/>
        </authorList>
    </citation>
    <scope>NUCLEOTIDE SEQUENCE [LARGE SCALE GENOMIC DNA]</scope>
    <source>
        <strain evidence="8 9">6</strain>
    </source>
</reference>
<comment type="function">
    <text evidence="2 7">Catalyzes the formation of N(7)-methylguanine at position 46 (m7G46) in tRNA.</text>
</comment>
<comment type="caution">
    <text evidence="7">Lacks conserved residue(s) required for the propagation of feature annotation.</text>
</comment>
<sequence>MSRLRNIPGSVDVIRASEYVIHEPESHRGKWAEVFGNNRPVYIEIGMGKGRFLMDMAEKYPERNFIGIEMYDSVMFRAVQKAEMRTERARAELEGRDPESVIEIPAGVTSRPGRPENCNFRFIRMDARKLCEVFDEKEIDGIYLNFSDPWPKDRHEGRRLTSRNFLCLYEKVMKEEAVLEFKTDNRQLFDFSLEEIGDYGWDVKEHTFDLHHNEEMNRGNVMTEYEEKFSSKGNPICKLIAAPVR</sequence>
<dbReference type="EC" id="2.1.1.33" evidence="7"/>
<keyword evidence="5 7" id="KW-0949">S-adenosyl-L-methionine</keyword>
<feature type="binding site" evidence="7">
    <location>
        <position position="126"/>
    </location>
    <ligand>
        <name>S-adenosyl-L-methionine</name>
        <dbReference type="ChEBI" id="CHEBI:59789"/>
    </ligand>
</feature>
<dbReference type="UniPathway" id="UPA00989"/>
<comment type="catalytic activity">
    <reaction evidence="1 7">
        <text>guanosine(46) in tRNA + S-adenosyl-L-methionine = N(7)-methylguanosine(46) in tRNA + S-adenosyl-L-homocysteine</text>
        <dbReference type="Rhea" id="RHEA:42708"/>
        <dbReference type="Rhea" id="RHEA-COMP:10188"/>
        <dbReference type="Rhea" id="RHEA-COMP:10189"/>
        <dbReference type="ChEBI" id="CHEBI:57856"/>
        <dbReference type="ChEBI" id="CHEBI:59789"/>
        <dbReference type="ChEBI" id="CHEBI:74269"/>
        <dbReference type="ChEBI" id="CHEBI:74480"/>
        <dbReference type="EC" id="2.1.1.33"/>
    </reaction>
</comment>
<keyword evidence="3 7" id="KW-0489">Methyltransferase</keyword>
<feature type="binding site" evidence="7">
    <location>
        <position position="184"/>
    </location>
    <ligand>
        <name>substrate</name>
    </ligand>
</feature>
<evidence type="ECO:0000256" key="2">
    <source>
        <dbReference type="ARBA" id="ARBA00003015"/>
    </source>
</evidence>
<feature type="binding site" evidence="7">
    <location>
        <position position="152"/>
    </location>
    <ligand>
        <name>substrate</name>
    </ligand>
</feature>
<evidence type="ECO:0000256" key="1">
    <source>
        <dbReference type="ARBA" id="ARBA00000142"/>
    </source>
</evidence>
<dbReference type="EMBL" id="CM001487">
    <property type="protein sequence ID" value="EIM57118.1"/>
    <property type="molecule type" value="Genomic_DNA"/>
</dbReference>
<dbReference type="SUPFAM" id="SSF53335">
    <property type="entry name" value="S-adenosyl-L-methionine-dependent methyltransferases"/>
    <property type="match status" value="1"/>
</dbReference>
<protein>
    <recommendedName>
        <fullName evidence="7">tRNA (guanine-N(7)-)-methyltransferase</fullName>
        <ecNumber evidence="7">2.1.1.33</ecNumber>
    </recommendedName>
    <alternativeName>
        <fullName evidence="7">tRNA (guanine(46)-N(7))-methyltransferase</fullName>
    </alternativeName>
    <alternativeName>
        <fullName evidence="7">tRNA(m7G46)-methyltransferase</fullName>
    </alternativeName>
</protein>
<evidence type="ECO:0000256" key="7">
    <source>
        <dbReference type="HAMAP-Rule" id="MF_01057"/>
    </source>
</evidence>
<dbReference type="PANTHER" id="PTHR23417:SF14">
    <property type="entry name" value="PENTACOTRIPEPTIDE-REPEAT REGION OF PRORP DOMAIN-CONTAINING PROTEIN"/>
    <property type="match status" value="1"/>
</dbReference>
<dbReference type="PROSITE" id="PS51625">
    <property type="entry name" value="SAM_MT_TRMB"/>
    <property type="match status" value="1"/>
</dbReference>
<feature type="binding site" evidence="7">
    <location>
        <position position="69"/>
    </location>
    <ligand>
        <name>S-adenosyl-L-methionine</name>
        <dbReference type="ChEBI" id="CHEBI:59789"/>
    </ligand>
</feature>
<dbReference type="PANTHER" id="PTHR23417">
    <property type="entry name" value="3-DEOXY-D-MANNO-OCTULOSONIC-ACID TRANSFERASE/TRNA GUANINE-N 7 - -METHYLTRANSFERASE"/>
    <property type="match status" value="1"/>
</dbReference>
<evidence type="ECO:0000313" key="8">
    <source>
        <dbReference type="EMBL" id="EIM57118.1"/>
    </source>
</evidence>
<dbReference type="InterPro" id="IPR003358">
    <property type="entry name" value="tRNA_(Gua-N-7)_MeTrfase_Trmb"/>
</dbReference>
<dbReference type="GO" id="GO:0008176">
    <property type="term" value="F:tRNA (guanine(46)-N7)-methyltransferase activity"/>
    <property type="evidence" value="ECO:0007669"/>
    <property type="project" value="UniProtKB-UniRule"/>
</dbReference>
<evidence type="ECO:0000256" key="5">
    <source>
        <dbReference type="ARBA" id="ARBA00022691"/>
    </source>
</evidence>
<dbReference type="STRING" id="633697.EubceDRAFT1_1305"/>
<keyword evidence="9" id="KW-1185">Reference proteome</keyword>
<accession>I5ATJ5</accession>